<dbReference type="CDD" id="cd02204">
    <property type="entry name" value="PurL_repeat2"/>
    <property type="match status" value="1"/>
</dbReference>
<dbReference type="CDD" id="cd01740">
    <property type="entry name" value="GATase1_FGAR_AT"/>
    <property type="match status" value="1"/>
</dbReference>
<dbReference type="Pfam" id="PF02769">
    <property type="entry name" value="AIRS_C"/>
    <property type="match status" value="2"/>
</dbReference>
<sequence length="1327" mass="144312">MSYITCLGSSALSDFRRRALASQLHVKDVRARWVHFVALYGGDNLNDLAQNDLNQMLTYGDEYLEEDREEDESSITTWFIQPRKGTISPWSSKATSIAQVCGFGNAVKRIERGTMVKITSNGEFDAEKAKKELHDTMTQELSMHMPDLELMFGEHTPAPAKVIDLFVEESNPQEVLRKANKTMGLALDDSEIEYLVSKFTGDGGMGRSPLDVELYMFAQINSGIPKLIVIEREMLNPQNIAVLEAQEGQNASFLAPLHLSKEWTQINERVYYVVKAETHNHPTAISPYPGAATGSGGEIRDEGAVGRGSRPKAGLTGFSVSILLIPGFHQPWELKDVSKPSHVANGLDIMLEGPIGSASFNNEFGRPCITGYFRTFLAKVASADGSEELRGYVKPILIAGGLGTVRPEQALKDPSIVHPGSLILVLGGPAMLIGLGGGAASSQTSAEGSADLDFASVQRGNAEVQRRAQEVINACVAMGSENPILFIHDIGAGGLSNGIPELVHDSGLGAKVELREVDNADRGLSPLEIWCCEAQERYVIAISPASINTFKAIALRERCSYSVVGKTDGERGGRENRLLLTDRDSNEYKQPIDLSMETLFGKPPKLSRVVESRKLSLPSFDSSLATYLPKMKSGFLVEAVQRVLKLPSVGSKSFLITIGDRSVSGLIVRDQMVGPFQVPVADVGITATSLKVGMSTGEAMAMGEKPILALISAAASARMAVAESLMNIAAADVLLERVCLSANWMAAAKHPGEAAALYEAVEAIGMELCPELGISIPVGKDSTSMSMTWKDKQSQEDRTVTAPLSLVISAFSPVKNIRHWTPTLRRPEEQDIGETILLMVDLAESRQCLGGSALAQVFGQVGNEAPDIRNVQLLKDYFDAIEQLHESGVVLAYHDRSDGGLFTTIVEMMFAGHCGVNIMLDAVCRTKETADVLSSLFNEELGAVFQVRKRDEIHFHRCFATCGPPPNLIKKIGRVAPASQQDLTIYHGSQLIYRQSRISLQQTWSATSHQMQRLRDNPACADEEFNKILETFDSGLSYNLTFKPQANILPFTSKLPSIFSLNNKPKVAILREQGTNGQSEMAFAFMTAGFTAIDVHMTDLISGKVVLSTFVGLAACGGFSYGDVLGAGRGWASTVLLNPKVREEFRAFFERKDTFTLGVCNGCQFLSRLQGLIPGTEGWPTFETNISEQYEARACMVKITDSDTAPNVFLHGMHNSALPIAVAHGEGRSSFKAPSSARQLVASGRVAVRYVDNGTLEPTEKYPANPNGSPLGIAGVSSSDGRVLAIMPHPERSTLCASWIPDGKREEWGDMLPWQRLFYSARRWVSI</sequence>
<dbReference type="SUPFAM" id="SSF82697">
    <property type="entry name" value="PurS-like"/>
    <property type="match status" value="1"/>
</dbReference>
<evidence type="ECO:0000256" key="13">
    <source>
        <dbReference type="ARBA" id="ARBA00032632"/>
    </source>
</evidence>
<dbReference type="SUPFAM" id="SSF55326">
    <property type="entry name" value="PurM N-terminal domain-like"/>
    <property type="match status" value="2"/>
</dbReference>
<dbReference type="InterPro" id="IPR055181">
    <property type="entry name" value="FGAR-AT_PurM_N-like"/>
</dbReference>
<evidence type="ECO:0000256" key="10">
    <source>
        <dbReference type="ARBA" id="ARBA00022842"/>
    </source>
</evidence>
<dbReference type="Pfam" id="PF18072">
    <property type="entry name" value="FGAR-AT_linker"/>
    <property type="match status" value="1"/>
</dbReference>
<feature type="domain" description="FGAR-AT PurM N-terminal-like" evidence="19">
    <location>
        <begin position="651"/>
        <end position="813"/>
    </location>
</feature>
<dbReference type="InterPro" id="IPR029062">
    <property type="entry name" value="Class_I_gatase-like"/>
</dbReference>
<evidence type="ECO:0000256" key="2">
    <source>
        <dbReference type="ARBA" id="ARBA00008608"/>
    </source>
</evidence>
<dbReference type="Proteomes" id="UP000664534">
    <property type="component" value="Unassembled WGS sequence"/>
</dbReference>
<dbReference type="Gene3D" id="3.40.50.880">
    <property type="match status" value="1"/>
</dbReference>
<feature type="domain" description="PurM-like C-terminal" evidence="16">
    <location>
        <begin position="419"/>
        <end position="572"/>
    </location>
</feature>
<dbReference type="UniPathway" id="UPA00074">
    <property type="reaction ID" value="UER00128"/>
</dbReference>
<dbReference type="GO" id="GO:0006189">
    <property type="term" value="P:'de novo' IMP biosynthetic process"/>
    <property type="evidence" value="ECO:0007669"/>
    <property type="project" value="UniProtKB-UniPathway"/>
</dbReference>
<dbReference type="InterPro" id="IPR010073">
    <property type="entry name" value="PurL_large"/>
</dbReference>
<dbReference type="InterPro" id="IPR036604">
    <property type="entry name" value="PurS-like_sf"/>
</dbReference>
<feature type="domain" description="PurM-like C-terminal" evidence="16">
    <location>
        <begin position="849"/>
        <end position="957"/>
    </location>
</feature>
<evidence type="ECO:0000259" key="19">
    <source>
        <dbReference type="Pfam" id="PF22689"/>
    </source>
</evidence>
<dbReference type="NCBIfam" id="TIGR01735">
    <property type="entry name" value="FGAM_synt"/>
    <property type="match status" value="1"/>
</dbReference>
<evidence type="ECO:0000256" key="14">
    <source>
        <dbReference type="ARBA" id="ARBA00052585"/>
    </source>
</evidence>
<evidence type="ECO:0000259" key="18">
    <source>
        <dbReference type="Pfam" id="PF18076"/>
    </source>
</evidence>
<evidence type="ECO:0000256" key="3">
    <source>
        <dbReference type="ARBA" id="ARBA00012747"/>
    </source>
</evidence>
<dbReference type="InterPro" id="IPR041609">
    <property type="entry name" value="PurL_linker"/>
</dbReference>
<gene>
    <name evidence="20" type="ORF">IMSHALPRED_006709</name>
</gene>
<keyword evidence="9" id="KW-0067">ATP-binding</keyword>
<dbReference type="Pfam" id="PF13507">
    <property type="entry name" value="GATase_5"/>
    <property type="match status" value="1"/>
</dbReference>
<feature type="domain" description="Phosphoribosylformylglycinamidine synthase linker" evidence="17">
    <location>
        <begin position="176"/>
        <end position="222"/>
    </location>
</feature>
<proteinExistence type="inferred from homology"/>
<dbReference type="Gene3D" id="1.10.8.750">
    <property type="entry name" value="Phosphoribosylformylglycinamidine synthase, linker domain"/>
    <property type="match status" value="1"/>
</dbReference>
<dbReference type="InterPro" id="IPR036676">
    <property type="entry name" value="PurM-like_C_sf"/>
</dbReference>
<dbReference type="Gene3D" id="3.30.1330.10">
    <property type="entry name" value="PurM-like, N-terminal domain"/>
    <property type="match status" value="2"/>
</dbReference>
<dbReference type="FunFam" id="3.30.1330.10:FF:000005">
    <property type="entry name" value="Phosphoribosylformylglycinamidine synthase"/>
    <property type="match status" value="1"/>
</dbReference>
<dbReference type="SMART" id="SM01211">
    <property type="entry name" value="GATase_5"/>
    <property type="match status" value="1"/>
</dbReference>
<keyword evidence="7" id="KW-0547">Nucleotide-binding</keyword>
<comment type="similarity">
    <text evidence="2">In the N-terminal section; belongs to the FGAMS family.</text>
</comment>
<dbReference type="GO" id="GO:0005737">
    <property type="term" value="C:cytoplasm"/>
    <property type="evidence" value="ECO:0007669"/>
    <property type="project" value="TreeGrafter"/>
</dbReference>
<evidence type="ECO:0000256" key="6">
    <source>
        <dbReference type="ARBA" id="ARBA00022723"/>
    </source>
</evidence>
<dbReference type="InterPro" id="IPR010918">
    <property type="entry name" value="PurM-like_C_dom"/>
</dbReference>
<dbReference type="FunFam" id="3.90.650.10:FF:000005">
    <property type="entry name" value="Phosphoribosylformylglycinamidine synthase"/>
    <property type="match status" value="1"/>
</dbReference>
<keyword evidence="4" id="KW-0963">Cytoplasm</keyword>
<dbReference type="FunFam" id="3.40.50.880:FF:000008">
    <property type="entry name" value="Phosphoribosylformylglycinamidine synthase"/>
    <property type="match status" value="1"/>
</dbReference>
<reference evidence="20" key="1">
    <citation type="submission" date="2021-03" db="EMBL/GenBank/DDBJ databases">
        <authorList>
            <person name="Tagirdzhanova G."/>
        </authorList>
    </citation>
    <scope>NUCLEOTIDE SEQUENCE</scope>
</reference>
<comment type="catalytic activity">
    <reaction evidence="14">
        <text>N(2)-formyl-N(1)-(5-phospho-beta-D-ribosyl)glycinamide + L-glutamine + ATP + H2O = 2-formamido-N(1)-(5-O-phospho-beta-D-ribosyl)acetamidine + L-glutamate + ADP + phosphate + H(+)</text>
        <dbReference type="Rhea" id="RHEA:17129"/>
        <dbReference type="ChEBI" id="CHEBI:15377"/>
        <dbReference type="ChEBI" id="CHEBI:15378"/>
        <dbReference type="ChEBI" id="CHEBI:29985"/>
        <dbReference type="ChEBI" id="CHEBI:30616"/>
        <dbReference type="ChEBI" id="CHEBI:43474"/>
        <dbReference type="ChEBI" id="CHEBI:58359"/>
        <dbReference type="ChEBI" id="CHEBI:147286"/>
        <dbReference type="ChEBI" id="CHEBI:147287"/>
        <dbReference type="ChEBI" id="CHEBI:456216"/>
        <dbReference type="EC" id="6.3.5.3"/>
    </reaction>
</comment>
<keyword evidence="5" id="KW-0436">Ligase</keyword>
<feature type="domain" description="Phosphoribosylformylglycinamidine synthase N-terminal" evidence="18">
    <location>
        <begin position="32"/>
        <end position="152"/>
    </location>
</feature>
<dbReference type="GO" id="GO:0004642">
    <property type="term" value="F:phosphoribosylformylglycinamidine synthase activity"/>
    <property type="evidence" value="ECO:0007669"/>
    <property type="project" value="UniProtKB-EC"/>
</dbReference>
<evidence type="ECO:0000256" key="12">
    <source>
        <dbReference type="ARBA" id="ARBA00029823"/>
    </source>
</evidence>
<dbReference type="GO" id="GO:0046872">
    <property type="term" value="F:metal ion binding"/>
    <property type="evidence" value="ECO:0007669"/>
    <property type="project" value="UniProtKB-KW"/>
</dbReference>
<dbReference type="InterPro" id="IPR036921">
    <property type="entry name" value="PurM-like_N_sf"/>
</dbReference>
<evidence type="ECO:0000313" key="21">
    <source>
        <dbReference type="Proteomes" id="UP000664534"/>
    </source>
</evidence>
<dbReference type="PANTHER" id="PTHR10099:SF1">
    <property type="entry name" value="PHOSPHORIBOSYLFORMYLGLYCINAMIDINE SYNTHASE"/>
    <property type="match status" value="1"/>
</dbReference>
<accession>A0A8H3ILR0</accession>
<comment type="pathway">
    <text evidence="1">Purine metabolism; IMP biosynthesis via de novo pathway; 5-amino-1-(5-phospho-D-ribosyl)imidazole from N(2)-formyl-N(1)-(5-phospho-D-ribosyl)glycinamide: step 1/2.</text>
</comment>
<evidence type="ECO:0000256" key="9">
    <source>
        <dbReference type="ARBA" id="ARBA00022840"/>
    </source>
</evidence>
<dbReference type="FunFam" id="3.90.650.10:FF:000024">
    <property type="entry name" value="Phosphoribosylformylglycinamidine synthase"/>
    <property type="match status" value="1"/>
</dbReference>
<dbReference type="NCBIfam" id="NF003672">
    <property type="entry name" value="PRK05297.1"/>
    <property type="match status" value="1"/>
</dbReference>
<dbReference type="Pfam" id="PF22689">
    <property type="entry name" value="FGAR-AT_PurM_N-like"/>
    <property type="match status" value="1"/>
</dbReference>
<protein>
    <recommendedName>
        <fullName evidence="15">Phosphoribosylformylglycinamidine synthase</fullName>
        <ecNumber evidence="3">6.3.5.3</ecNumber>
    </recommendedName>
    <alternativeName>
        <fullName evidence="13">Formylglycinamide ribonucleotide amidotransferase</fullName>
    </alternativeName>
    <alternativeName>
        <fullName evidence="12">Formylglycinamide ribotide amidotransferase</fullName>
    </alternativeName>
</protein>
<dbReference type="OrthoDB" id="6666987at2759"/>
<keyword evidence="21" id="KW-1185">Reference proteome</keyword>
<keyword evidence="10" id="KW-0460">Magnesium</keyword>
<dbReference type="Pfam" id="PF18076">
    <property type="entry name" value="FGAR-AT_N"/>
    <property type="match status" value="1"/>
</dbReference>
<dbReference type="InterPro" id="IPR040707">
    <property type="entry name" value="FGAR-AT_N"/>
</dbReference>
<evidence type="ECO:0000256" key="4">
    <source>
        <dbReference type="ARBA" id="ARBA00022490"/>
    </source>
</evidence>
<dbReference type="Gene3D" id="3.90.650.10">
    <property type="entry name" value="PurM-like C-terminal domain"/>
    <property type="match status" value="2"/>
</dbReference>
<name>A0A8H3ILR0_9LECA</name>
<dbReference type="PROSITE" id="PS51273">
    <property type="entry name" value="GATASE_TYPE_1"/>
    <property type="match status" value="1"/>
</dbReference>
<evidence type="ECO:0000259" key="16">
    <source>
        <dbReference type="Pfam" id="PF02769"/>
    </source>
</evidence>
<dbReference type="SUPFAM" id="SSF52317">
    <property type="entry name" value="Class I glutamine amidotransferase-like"/>
    <property type="match status" value="1"/>
</dbReference>
<evidence type="ECO:0000256" key="8">
    <source>
        <dbReference type="ARBA" id="ARBA00022755"/>
    </source>
</evidence>
<dbReference type="EC" id="6.3.5.3" evidence="3"/>
<keyword evidence="11" id="KW-0315">Glutamine amidotransferase</keyword>
<dbReference type="EMBL" id="CAJPDT010000040">
    <property type="protein sequence ID" value="CAF9925555.1"/>
    <property type="molecule type" value="Genomic_DNA"/>
</dbReference>
<dbReference type="SUPFAM" id="SSF56042">
    <property type="entry name" value="PurM C-terminal domain-like"/>
    <property type="match status" value="2"/>
</dbReference>
<evidence type="ECO:0000256" key="1">
    <source>
        <dbReference type="ARBA" id="ARBA00004920"/>
    </source>
</evidence>
<comment type="caution">
    <text evidence="20">The sequence shown here is derived from an EMBL/GenBank/DDBJ whole genome shotgun (WGS) entry which is preliminary data.</text>
</comment>
<dbReference type="PANTHER" id="PTHR10099">
    <property type="entry name" value="PHOSPHORIBOSYLFORMYLGLYCINAMIDINE SYNTHASE"/>
    <property type="match status" value="1"/>
</dbReference>
<evidence type="ECO:0000313" key="20">
    <source>
        <dbReference type="EMBL" id="CAF9925555.1"/>
    </source>
</evidence>
<organism evidence="20 21">
    <name type="scientific">Imshaugia aleurites</name>
    <dbReference type="NCBI Taxonomy" id="172621"/>
    <lineage>
        <taxon>Eukaryota</taxon>
        <taxon>Fungi</taxon>
        <taxon>Dikarya</taxon>
        <taxon>Ascomycota</taxon>
        <taxon>Pezizomycotina</taxon>
        <taxon>Lecanoromycetes</taxon>
        <taxon>OSLEUM clade</taxon>
        <taxon>Lecanoromycetidae</taxon>
        <taxon>Lecanorales</taxon>
        <taxon>Lecanorineae</taxon>
        <taxon>Parmeliaceae</taxon>
        <taxon>Imshaugia</taxon>
    </lineage>
</organism>
<evidence type="ECO:0000256" key="11">
    <source>
        <dbReference type="ARBA" id="ARBA00022962"/>
    </source>
</evidence>
<evidence type="ECO:0000256" key="5">
    <source>
        <dbReference type="ARBA" id="ARBA00022598"/>
    </source>
</evidence>
<evidence type="ECO:0000259" key="17">
    <source>
        <dbReference type="Pfam" id="PF18072"/>
    </source>
</evidence>
<keyword evidence="8" id="KW-0658">Purine biosynthesis</keyword>
<dbReference type="SUPFAM" id="SSF109736">
    <property type="entry name" value="FGAM synthase PurL, linker domain"/>
    <property type="match status" value="1"/>
</dbReference>
<dbReference type="GO" id="GO:0005524">
    <property type="term" value="F:ATP binding"/>
    <property type="evidence" value="ECO:0007669"/>
    <property type="project" value="UniProtKB-KW"/>
</dbReference>
<keyword evidence="6" id="KW-0479">Metal-binding</keyword>
<evidence type="ECO:0000256" key="7">
    <source>
        <dbReference type="ARBA" id="ARBA00022741"/>
    </source>
</evidence>
<evidence type="ECO:0000256" key="15">
    <source>
        <dbReference type="ARBA" id="ARBA00071729"/>
    </source>
</evidence>